<feature type="domain" description="Gfo/Idh/MocA-like oxidoreductase N-terminal" evidence="1">
    <location>
        <begin position="8"/>
        <end position="129"/>
    </location>
</feature>
<dbReference type="GO" id="GO:0005737">
    <property type="term" value="C:cytoplasm"/>
    <property type="evidence" value="ECO:0007669"/>
    <property type="project" value="TreeGrafter"/>
</dbReference>
<name>A0A5C5FU50_9BASI</name>
<gene>
    <name evidence="2" type="ORF">DMC30DRAFT_353342</name>
</gene>
<dbReference type="PANTHER" id="PTHR42840">
    <property type="entry name" value="NAD(P)-BINDING ROSSMANN-FOLD SUPERFAMILY PROTEIN-RELATED"/>
    <property type="match status" value="1"/>
</dbReference>
<dbReference type="InterPro" id="IPR036291">
    <property type="entry name" value="NAD(P)-bd_dom_sf"/>
</dbReference>
<evidence type="ECO:0000259" key="1">
    <source>
        <dbReference type="Pfam" id="PF01408"/>
    </source>
</evidence>
<dbReference type="Gene3D" id="3.30.360.10">
    <property type="entry name" value="Dihydrodipicolinate Reductase, domain 2"/>
    <property type="match status" value="1"/>
</dbReference>
<accession>A0A5C5FU50</accession>
<dbReference type="EMBL" id="SOZI01000084">
    <property type="protein sequence ID" value="TNY19796.1"/>
    <property type="molecule type" value="Genomic_DNA"/>
</dbReference>
<proteinExistence type="predicted"/>
<protein>
    <recommendedName>
        <fullName evidence="1">Gfo/Idh/MocA-like oxidoreductase N-terminal domain-containing protein</fullName>
    </recommendedName>
</protein>
<dbReference type="InterPro" id="IPR000683">
    <property type="entry name" value="Gfo/Idh/MocA-like_OxRdtase_N"/>
</dbReference>
<evidence type="ECO:0000313" key="2">
    <source>
        <dbReference type="EMBL" id="TNY19796.1"/>
    </source>
</evidence>
<reference evidence="2 3" key="1">
    <citation type="submission" date="2019-03" db="EMBL/GenBank/DDBJ databases">
        <title>Rhodosporidium diobovatum UCD-FST 08-225 genome sequencing, assembly, and annotation.</title>
        <authorList>
            <person name="Fakankun I.U."/>
            <person name="Fristensky B."/>
            <person name="Levin D.B."/>
        </authorList>
    </citation>
    <scope>NUCLEOTIDE SEQUENCE [LARGE SCALE GENOMIC DNA]</scope>
    <source>
        <strain evidence="2 3">UCD-FST 08-225</strain>
    </source>
</reference>
<dbReference type="GO" id="GO:0000166">
    <property type="term" value="F:nucleotide binding"/>
    <property type="evidence" value="ECO:0007669"/>
    <property type="project" value="InterPro"/>
</dbReference>
<dbReference type="GO" id="GO:0016491">
    <property type="term" value="F:oxidoreductase activity"/>
    <property type="evidence" value="ECO:0007669"/>
    <property type="project" value="TreeGrafter"/>
</dbReference>
<keyword evidence="3" id="KW-1185">Reference proteome</keyword>
<dbReference type="Gene3D" id="3.40.50.720">
    <property type="entry name" value="NAD(P)-binding Rossmann-like Domain"/>
    <property type="match status" value="1"/>
</dbReference>
<dbReference type="Pfam" id="PF01408">
    <property type="entry name" value="GFO_IDH_MocA"/>
    <property type="match status" value="1"/>
</dbReference>
<organism evidence="2 3">
    <name type="scientific">Rhodotorula diobovata</name>
    <dbReference type="NCBI Taxonomy" id="5288"/>
    <lineage>
        <taxon>Eukaryota</taxon>
        <taxon>Fungi</taxon>
        <taxon>Dikarya</taxon>
        <taxon>Basidiomycota</taxon>
        <taxon>Pucciniomycotina</taxon>
        <taxon>Microbotryomycetes</taxon>
        <taxon>Sporidiobolales</taxon>
        <taxon>Sporidiobolaceae</taxon>
        <taxon>Rhodotorula</taxon>
    </lineage>
</organism>
<evidence type="ECO:0000313" key="3">
    <source>
        <dbReference type="Proteomes" id="UP000311382"/>
    </source>
</evidence>
<dbReference type="OrthoDB" id="446809at2759"/>
<dbReference type="STRING" id="5288.A0A5C5FU50"/>
<comment type="caution">
    <text evidence="2">The sequence shown here is derived from an EMBL/GenBank/DDBJ whole genome shotgun (WGS) entry which is preliminary data.</text>
</comment>
<dbReference type="GO" id="GO:0006740">
    <property type="term" value="P:NADPH regeneration"/>
    <property type="evidence" value="ECO:0007669"/>
    <property type="project" value="TreeGrafter"/>
</dbReference>
<dbReference type="AlphaFoldDB" id="A0A5C5FU50"/>
<dbReference type="SUPFAM" id="SSF51735">
    <property type="entry name" value="NAD(P)-binding Rossmann-fold domains"/>
    <property type="match status" value="1"/>
</dbReference>
<sequence>MSAETTVIRVGIVGCGEVAQTTHLPTLALLSHLFRVTALCDVSPGFLKHCAKKFGIRNTYSDYSALVKDPEVDLVMILTADEYHACIAVEAADAGKAVFIEKPMALTVEDADAIIEAEKRNNATILVGYMRRYAAAYERMKEEVASIKDIRYATVRDIIGPASQHSPLSDATHKADLSSRLTSQNSVFVAQSGTFSAAFSDFPDAANEDRLTRGRAIAQKALSPEQADSPRDVSTYRLLGSLGSHDLSAMRELLGVPRRCIAATRAQGDGAPFMTALFDYGGFTCTYETGIDEVADFDAHIEVIGDGKRVKISYDTPYVKGLPITIQVKERDSTGAYVERTIRPSYTDAYTLELESLHASLTRGKPVKTTPSDAKEDLDIFAMVMGALVN</sequence>
<dbReference type="PANTHER" id="PTHR42840:SF7">
    <property type="entry name" value="BINDING ROSSMANN FOLD OXIDOREDUCTASE, PUTATIVE (AFU_ORTHOLOGUE AFUA_4G10190)-RELATED"/>
    <property type="match status" value="1"/>
</dbReference>
<dbReference type="Proteomes" id="UP000311382">
    <property type="component" value="Unassembled WGS sequence"/>
</dbReference>